<evidence type="ECO:0000256" key="1">
    <source>
        <dbReference type="SAM" id="Phobius"/>
    </source>
</evidence>
<keyword evidence="1" id="KW-1133">Transmembrane helix</keyword>
<dbReference type="Gene3D" id="1.20.950.20">
    <property type="entry name" value="Transmembrane di-heme cytochromes, Chain C"/>
    <property type="match status" value="1"/>
</dbReference>
<feature type="transmembrane region" description="Helical" evidence="1">
    <location>
        <begin position="31"/>
        <end position="50"/>
    </location>
</feature>
<keyword evidence="1" id="KW-0472">Membrane</keyword>
<feature type="transmembrane region" description="Helical" evidence="1">
    <location>
        <begin position="110"/>
        <end position="133"/>
    </location>
</feature>
<name>X0TEB2_9ZZZZ</name>
<evidence type="ECO:0008006" key="3">
    <source>
        <dbReference type="Google" id="ProtNLM"/>
    </source>
</evidence>
<dbReference type="SUPFAM" id="SSF81342">
    <property type="entry name" value="Transmembrane di-heme cytochromes"/>
    <property type="match status" value="1"/>
</dbReference>
<dbReference type="GO" id="GO:0016020">
    <property type="term" value="C:membrane"/>
    <property type="evidence" value="ECO:0007669"/>
    <property type="project" value="InterPro"/>
</dbReference>
<feature type="transmembrane region" description="Helical" evidence="1">
    <location>
        <begin position="85"/>
        <end position="104"/>
    </location>
</feature>
<reference evidence="2" key="1">
    <citation type="journal article" date="2014" name="Front. Microbiol.">
        <title>High frequency of phylogenetically diverse reductive dehalogenase-homologous genes in deep subseafloor sedimentary metagenomes.</title>
        <authorList>
            <person name="Kawai M."/>
            <person name="Futagami T."/>
            <person name="Toyoda A."/>
            <person name="Takaki Y."/>
            <person name="Nishi S."/>
            <person name="Hori S."/>
            <person name="Arai W."/>
            <person name="Tsubouchi T."/>
            <person name="Morono Y."/>
            <person name="Uchiyama I."/>
            <person name="Ito T."/>
            <person name="Fujiyama A."/>
            <person name="Inagaki F."/>
            <person name="Takami H."/>
        </authorList>
    </citation>
    <scope>NUCLEOTIDE SEQUENCE</scope>
    <source>
        <strain evidence="2">Expedition CK06-06</strain>
    </source>
</reference>
<comment type="caution">
    <text evidence="2">The sequence shown here is derived from an EMBL/GenBank/DDBJ whole genome shotgun (WGS) entry which is preliminary data.</text>
</comment>
<dbReference type="EMBL" id="BARS01016891">
    <property type="protein sequence ID" value="GAF91883.1"/>
    <property type="molecule type" value="Genomic_DNA"/>
</dbReference>
<protein>
    <recommendedName>
        <fullName evidence="3">Cytochrome b561 bacterial/Ni-hydrogenase domain-containing protein</fullName>
    </recommendedName>
</protein>
<sequence>MAVAFLAMLTTGLIIYTPAFSALASGGWTRLVHRIGAVILIGTPIVYALINRHTARQWLKEAAIWNKKAAVAPYVLNTWKRRHKFLISVGYVLLAITGIIQWFLKGMVSSSAFNVSLFIHDILFFSAVLVLLYH</sequence>
<organism evidence="2">
    <name type="scientific">marine sediment metagenome</name>
    <dbReference type="NCBI Taxonomy" id="412755"/>
    <lineage>
        <taxon>unclassified sequences</taxon>
        <taxon>metagenomes</taxon>
        <taxon>ecological metagenomes</taxon>
    </lineage>
</organism>
<proteinExistence type="predicted"/>
<keyword evidence="1" id="KW-0812">Transmembrane</keyword>
<dbReference type="AlphaFoldDB" id="X0TEB2"/>
<dbReference type="InterPro" id="IPR016174">
    <property type="entry name" value="Di-haem_cyt_TM"/>
</dbReference>
<gene>
    <name evidence="2" type="ORF">S01H1_27702</name>
</gene>
<evidence type="ECO:0000313" key="2">
    <source>
        <dbReference type="EMBL" id="GAF91883.1"/>
    </source>
</evidence>
<accession>X0TEB2</accession>
<feature type="non-terminal residue" evidence="2">
    <location>
        <position position="134"/>
    </location>
</feature>
<dbReference type="GO" id="GO:0022904">
    <property type="term" value="P:respiratory electron transport chain"/>
    <property type="evidence" value="ECO:0007669"/>
    <property type="project" value="InterPro"/>
</dbReference>